<dbReference type="EMBL" id="BAOQ01000035">
    <property type="protein sequence ID" value="GAC85436.1"/>
    <property type="molecule type" value="Genomic_DNA"/>
</dbReference>
<comment type="caution">
    <text evidence="4">The sequence shown here is derived from an EMBL/GenBank/DDBJ whole genome shotgun (WGS) entry which is preliminary data.</text>
</comment>
<evidence type="ECO:0000256" key="1">
    <source>
        <dbReference type="ARBA" id="ARBA00023125"/>
    </source>
</evidence>
<evidence type="ECO:0000256" key="2">
    <source>
        <dbReference type="PROSITE-ProRule" id="PRU00335"/>
    </source>
</evidence>
<protein>
    <submittedName>
        <fullName evidence="4">TetR family transcriptional regulator</fullName>
    </submittedName>
</protein>
<keyword evidence="1 2" id="KW-0238">DNA-binding</keyword>
<dbReference type="Pfam" id="PF00440">
    <property type="entry name" value="TetR_N"/>
    <property type="match status" value="1"/>
</dbReference>
<reference evidence="4 5" key="1">
    <citation type="submission" date="2013-02" db="EMBL/GenBank/DDBJ databases">
        <title>Whole genome shotgun sequence of Gordonia paraffinivorans NBRC 108238.</title>
        <authorList>
            <person name="Isaki-Nakamura S."/>
            <person name="Hosoyama A."/>
            <person name="Tsuchikane K."/>
            <person name="Ando Y."/>
            <person name="Baba S."/>
            <person name="Ohji S."/>
            <person name="Hamada M."/>
            <person name="Tamura T."/>
            <person name="Yamazoe A."/>
            <person name="Yamazaki S."/>
            <person name="Fujita N."/>
        </authorList>
    </citation>
    <scope>NUCLEOTIDE SEQUENCE [LARGE SCALE GENOMIC DNA]</scope>
    <source>
        <strain evidence="4 5">NBRC 108238</strain>
    </source>
</reference>
<dbReference type="PANTHER" id="PTHR30055:SF209">
    <property type="entry name" value="POSSIBLE TRANSCRIPTIONAL REGULATORY PROTEIN (PROBABLY TETR-FAMILY)"/>
    <property type="match status" value="1"/>
</dbReference>
<gene>
    <name evidence="4" type="ORF">GP2_035_00100</name>
</gene>
<dbReference type="InterPro" id="IPR009057">
    <property type="entry name" value="Homeodomain-like_sf"/>
</dbReference>
<dbReference type="RefSeq" id="WP_006901656.1">
    <property type="nucleotide sequence ID" value="NZ_BAOQ01000035.1"/>
</dbReference>
<evidence type="ECO:0000313" key="4">
    <source>
        <dbReference type="EMBL" id="GAC85436.1"/>
    </source>
</evidence>
<dbReference type="Proteomes" id="UP000035021">
    <property type="component" value="Unassembled WGS sequence"/>
</dbReference>
<proteinExistence type="predicted"/>
<dbReference type="PANTHER" id="PTHR30055">
    <property type="entry name" value="HTH-TYPE TRANSCRIPTIONAL REGULATOR RUTR"/>
    <property type="match status" value="1"/>
</dbReference>
<evidence type="ECO:0000259" key="3">
    <source>
        <dbReference type="PROSITE" id="PS50977"/>
    </source>
</evidence>
<dbReference type="SUPFAM" id="SSF48498">
    <property type="entry name" value="Tetracyclin repressor-like, C-terminal domain"/>
    <property type="match status" value="1"/>
</dbReference>
<organism evidence="4 5">
    <name type="scientific">Gordonia paraffinivorans NBRC 108238</name>
    <dbReference type="NCBI Taxonomy" id="1223543"/>
    <lineage>
        <taxon>Bacteria</taxon>
        <taxon>Bacillati</taxon>
        <taxon>Actinomycetota</taxon>
        <taxon>Actinomycetes</taxon>
        <taxon>Mycobacteriales</taxon>
        <taxon>Gordoniaceae</taxon>
        <taxon>Gordonia</taxon>
    </lineage>
</organism>
<dbReference type="SUPFAM" id="SSF46689">
    <property type="entry name" value="Homeodomain-like"/>
    <property type="match status" value="1"/>
</dbReference>
<feature type="domain" description="HTH tetR-type" evidence="3">
    <location>
        <begin position="12"/>
        <end position="72"/>
    </location>
</feature>
<evidence type="ECO:0000313" key="5">
    <source>
        <dbReference type="Proteomes" id="UP000035021"/>
    </source>
</evidence>
<dbReference type="PROSITE" id="PS50977">
    <property type="entry name" value="HTH_TETR_2"/>
    <property type="match status" value="1"/>
</dbReference>
<accession>A0ABQ0IPF2</accession>
<sequence>MLLHVEKSSTGRSTREALLDAGVELIGARGARQASTRAVEDAAGVPHGSIRHHFGGQAGFLAALVEHVFALDVPAPGESPREAIRRWLGPDRTRTQARYELLLLATRDPELRARMVAGRDRFVARLVDSGLPETEARQLVAAVDGLVLDALLRDEDGTGDAYDPARLFDAFPRA</sequence>
<keyword evidence="5" id="KW-1185">Reference proteome</keyword>
<dbReference type="InterPro" id="IPR036271">
    <property type="entry name" value="Tet_transcr_reg_TetR-rel_C_sf"/>
</dbReference>
<dbReference type="Gene3D" id="1.10.357.10">
    <property type="entry name" value="Tetracycline Repressor, domain 2"/>
    <property type="match status" value="1"/>
</dbReference>
<dbReference type="InterPro" id="IPR001647">
    <property type="entry name" value="HTH_TetR"/>
</dbReference>
<dbReference type="InterPro" id="IPR050109">
    <property type="entry name" value="HTH-type_TetR-like_transc_reg"/>
</dbReference>
<dbReference type="Pfam" id="PF17940">
    <property type="entry name" value="TetR_C_31"/>
    <property type="match status" value="1"/>
</dbReference>
<feature type="DNA-binding region" description="H-T-H motif" evidence="2">
    <location>
        <begin position="35"/>
        <end position="54"/>
    </location>
</feature>
<dbReference type="InterPro" id="IPR041583">
    <property type="entry name" value="TetR_C_31"/>
</dbReference>
<name>A0ABQ0IPF2_9ACTN</name>